<dbReference type="InterPro" id="IPR000276">
    <property type="entry name" value="GPCR_Rhodpsn"/>
</dbReference>
<feature type="transmembrane region" description="Helical" evidence="12">
    <location>
        <begin position="28"/>
        <end position="52"/>
    </location>
</feature>
<organism evidence="14 15">
    <name type="scientific">Gopherus agassizii</name>
    <name type="common">Agassiz's desert tortoise</name>
    <dbReference type="NCBI Taxonomy" id="38772"/>
    <lineage>
        <taxon>Eukaryota</taxon>
        <taxon>Metazoa</taxon>
        <taxon>Chordata</taxon>
        <taxon>Craniata</taxon>
        <taxon>Vertebrata</taxon>
        <taxon>Euteleostomi</taxon>
        <taxon>Archelosauria</taxon>
        <taxon>Testudinata</taxon>
        <taxon>Testudines</taxon>
        <taxon>Cryptodira</taxon>
        <taxon>Durocryptodira</taxon>
        <taxon>Testudinoidea</taxon>
        <taxon>Testudinidae</taxon>
        <taxon>Gopherus</taxon>
    </lineage>
</organism>
<comment type="similarity">
    <text evidence="11">Belongs to the G-protein coupled receptor 1 family.</text>
</comment>
<dbReference type="PRINTS" id="PR00237">
    <property type="entry name" value="GPCRRHODOPSN"/>
</dbReference>
<keyword evidence="10 11" id="KW-0807">Transducer</keyword>
<evidence type="ECO:0000256" key="2">
    <source>
        <dbReference type="ARBA" id="ARBA00022475"/>
    </source>
</evidence>
<dbReference type="SUPFAM" id="SSF81321">
    <property type="entry name" value="Family A G protein-coupled receptor-like"/>
    <property type="match status" value="1"/>
</dbReference>
<evidence type="ECO:0000256" key="6">
    <source>
        <dbReference type="ARBA" id="ARBA00022989"/>
    </source>
</evidence>
<proteinExistence type="inferred from homology"/>
<keyword evidence="15" id="KW-1185">Reference proteome</keyword>
<evidence type="ECO:0000256" key="4">
    <source>
        <dbReference type="ARBA" id="ARBA00022692"/>
    </source>
</evidence>
<evidence type="ECO:0000256" key="3">
    <source>
        <dbReference type="ARBA" id="ARBA00022606"/>
    </source>
</evidence>
<dbReference type="FunFam" id="1.20.1070.10:FF:000001">
    <property type="entry name" value="Olfactory receptor"/>
    <property type="match status" value="1"/>
</dbReference>
<reference evidence="14" key="3">
    <citation type="submission" date="2025-09" db="UniProtKB">
        <authorList>
            <consortium name="Ensembl"/>
        </authorList>
    </citation>
    <scope>IDENTIFICATION</scope>
</reference>
<dbReference type="InterPro" id="IPR050516">
    <property type="entry name" value="Olfactory_GPCR"/>
</dbReference>
<feature type="transmembrane region" description="Helical" evidence="12">
    <location>
        <begin position="199"/>
        <end position="228"/>
    </location>
</feature>
<dbReference type="CDD" id="cd15911">
    <property type="entry name" value="7tmA_OR11A-like"/>
    <property type="match status" value="1"/>
</dbReference>
<dbReference type="PROSITE" id="PS50262">
    <property type="entry name" value="G_PROTEIN_RECEP_F1_2"/>
    <property type="match status" value="1"/>
</dbReference>
<evidence type="ECO:0000313" key="14">
    <source>
        <dbReference type="Ensembl" id="ENSGAGP00000026005.1"/>
    </source>
</evidence>
<dbReference type="GO" id="GO:0005886">
    <property type="term" value="C:plasma membrane"/>
    <property type="evidence" value="ECO:0007669"/>
    <property type="project" value="UniProtKB-SubCell"/>
</dbReference>
<accession>A0A452IE77</accession>
<feature type="transmembrane region" description="Helical" evidence="12">
    <location>
        <begin position="240"/>
        <end position="263"/>
    </location>
</feature>
<dbReference type="GO" id="GO:0004930">
    <property type="term" value="F:G protein-coupled receptor activity"/>
    <property type="evidence" value="ECO:0007669"/>
    <property type="project" value="UniProtKB-KW"/>
</dbReference>
<name>A0A452IE77_9SAUR</name>
<evidence type="ECO:0000256" key="1">
    <source>
        <dbReference type="ARBA" id="ARBA00004651"/>
    </source>
</evidence>
<dbReference type="PANTHER" id="PTHR26452">
    <property type="entry name" value="OLFACTORY RECEPTOR"/>
    <property type="match status" value="1"/>
</dbReference>
<keyword evidence="3 12" id="KW-0716">Sensory transduction</keyword>
<dbReference type="Gene3D" id="1.20.1070.10">
    <property type="entry name" value="Rhodopsin 7-helix transmembrane proteins"/>
    <property type="match status" value="1"/>
</dbReference>
<dbReference type="PROSITE" id="PS00237">
    <property type="entry name" value="G_PROTEIN_RECEP_F1_1"/>
    <property type="match status" value="1"/>
</dbReference>
<comment type="subcellular location">
    <subcellularLocation>
        <location evidence="1 12">Cell membrane</location>
        <topology evidence="1 12">Multi-pass membrane protein</topology>
    </subcellularLocation>
</comment>
<dbReference type="Proteomes" id="UP000291020">
    <property type="component" value="Unassembled WGS sequence"/>
</dbReference>
<keyword evidence="2 12" id="KW-1003">Cell membrane</keyword>
<keyword evidence="7 11" id="KW-0297">G-protein coupled receptor</keyword>
<feature type="domain" description="G-protein coupled receptors family 1 profile" evidence="13">
    <location>
        <begin position="43"/>
        <end position="292"/>
    </location>
</feature>
<feature type="transmembrane region" description="Helical" evidence="12">
    <location>
        <begin position="275"/>
        <end position="294"/>
    </location>
</feature>
<keyword evidence="8 12" id="KW-0472">Membrane</keyword>
<dbReference type="PRINTS" id="PR00245">
    <property type="entry name" value="OLFACTORYR"/>
</dbReference>
<evidence type="ECO:0000256" key="9">
    <source>
        <dbReference type="ARBA" id="ARBA00023170"/>
    </source>
</evidence>
<evidence type="ECO:0000256" key="10">
    <source>
        <dbReference type="ARBA" id="ARBA00023224"/>
    </source>
</evidence>
<dbReference type="STRING" id="38772.ENSGAGP00000026005"/>
<sequence length="319" mass="35968">MENRDRGNQSVTELILLGFGNLPELQTLLFLVFLVIYIVTMARNILIAALVVADQHLHTPMYFFLGNLSCLETCYSSTVLPRMLASLLTGDRTISVSICITQFYFFSALVATECFLLSMMSYDRYLAICKPLHYAVLMNDRFCLQLTVGSWITGFLAMIIIIILMSQLIFCGPTEINSFFCDFIPVIKLSCSDLHVLKVVAFICSSVFSVIPFILTLTSYMCIIITILRIPSTTGKQKAFSTCSSHLIVVTIYYGTLIIAYMLPKTDTLRNLNKIFSVFYTVVTPLLNPLIYSLRNKEVKEALRKALGKCVAFARIMEM</sequence>
<dbReference type="GO" id="GO:0004984">
    <property type="term" value="F:olfactory receptor activity"/>
    <property type="evidence" value="ECO:0007669"/>
    <property type="project" value="InterPro"/>
</dbReference>
<keyword evidence="6 12" id="KW-1133">Transmembrane helix</keyword>
<dbReference type="AlphaFoldDB" id="A0A452IE77"/>
<keyword evidence="5 12" id="KW-0552">Olfaction</keyword>
<evidence type="ECO:0000256" key="11">
    <source>
        <dbReference type="RuleBase" id="RU000688"/>
    </source>
</evidence>
<dbReference type="Pfam" id="PF13853">
    <property type="entry name" value="7tm_4"/>
    <property type="match status" value="1"/>
</dbReference>
<reference evidence="15" key="1">
    <citation type="journal article" date="2017" name="PLoS ONE">
        <title>The Agassiz's desert tortoise genome provides a resource for the conservation of a threatened species.</title>
        <authorList>
            <person name="Tollis M."/>
            <person name="DeNardo D.F."/>
            <person name="Cornelius J.A."/>
            <person name="Dolby G.A."/>
            <person name="Edwards T."/>
            <person name="Henen B.T."/>
            <person name="Karl A.E."/>
            <person name="Murphy R.W."/>
            <person name="Kusumi K."/>
        </authorList>
    </citation>
    <scope>NUCLEOTIDE SEQUENCE [LARGE SCALE GENOMIC DNA]</scope>
</reference>
<dbReference type="InterPro" id="IPR017452">
    <property type="entry name" value="GPCR_Rhodpsn_7TM"/>
</dbReference>
<protein>
    <recommendedName>
        <fullName evidence="12">Olfactory receptor</fullName>
    </recommendedName>
</protein>
<evidence type="ECO:0000313" key="15">
    <source>
        <dbReference type="Proteomes" id="UP000291020"/>
    </source>
</evidence>
<evidence type="ECO:0000256" key="7">
    <source>
        <dbReference type="ARBA" id="ARBA00023040"/>
    </source>
</evidence>
<evidence type="ECO:0000256" key="5">
    <source>
        <dbReference type="ARBA" id="ARBA00022725"/>
    </source>
</evidence>
<dbReference type="InterPro" id="IPR000725">
    <property type="entry name" value="Olfact_rcpt"/>
</dbReference>
<evidence type="ECO:0000256" key="8">
    <source>
        <dbReference type="ARBA" id="ARBA00023136"/>
    </source>
</evidence>
<reference evidence="14" key="2">
    <citation type="submission" date="2025-08" db="UniProtKB">
        <authorList>
            <consortium name="Ensembl"/>
        </authorList>
    </citation>
    <scope>IDENTIFICATION</scope>
</reference>
<evidence type="ECO:0000256" key="12">
    <source>
        <dbReference type="RuleBase" id="RU363047"/>
    </source>
</evidence>
<dbReference type="Ensembl" id="ENSGAGT00000029577.1">
    <property type="protein sequence ID" value="ENSGAGP00000026005.1"/>
    <property type="gene ID" value="ENSGAGG00000018995.1"/>
</dbReference>
<keyword evidence="4 11" id="KW-0812">Transmembrane</keyword>
<evidence type="ECO:0000259" key="13">
    <source>
        <dbReference type="PROSITE" id="PS50262"/>
    </source>
</evidence>
<keyword evidence="9 11" id="KW-0675">Receptor</keyword>
<feature type="transmembrane region" description="Helical" evidence="12">
    <location>
        <begin position="103"/>
        <end position="122"/>
    </location>
</feature>
<feature type="transmembrane region" description="Helical" evidence="12">
    <location>
        <begin position="142"/>
        <end position="170"/>
    </location>
</feature>